<evidence type="ECO:0000256" key="10">
    <source>
        <dbReference type="SAM" id="Phobius"/>
    </source>
</evidence>
<reference evidence="12" key="1">
    <citation type="submission" date="2021-02" db="EMBL/GenBank/DDBJ databases">
        <authorList>
            <person name="Nowell W R."/>
        </authorList>
    </citation>
    <scope>NUCLEOTIDE SEQUENCE</scope>
</reference>
<feature type="transmembrane region" description="Helical" evidence="10">
    <location>
        <begin position="58"/>
        <end position="79"/>
    </location>
</feature>
<dbReference type="PANTHER" id="PTHR11003:SF334">
    <property type="entry name" value="FI03418P"/>
    <property type="match status" value="1"/>
</dbReference>
<proteinExistence type="inferred from homology"/>
<keyword evidence="6 10" id="KW-0472">Membrane</keyword>
<organism evidence="12 14">
    <name type="scientific">Didymodactylos carnosus</name>
    <dbReference type="NCBI Taxonomy" id="1234261"/>
    <lineage>
        <taxon>Eukaryota</taxon>
        <taxon>Metazoa</taxon>
        <taxon>Spiralia</taxon>
        <taxon>Gnathifera</taxon>
        <taxon>Rotifera</taxon>
        <taxon>Eurotatoria</taxon>
        <taxon>Bdelloidea</taxon>
        <taxon>Philodinida</taxon>
        <taxon>Philodinidae</taxon>
        <taxon>Didymodactylos</taxon>
    </lineage>
</organism>
<dbReference type="InterPro" id="IPR003280">
    <property type="entry name" value="2pore_dom_K_chnl"/>
</dbReference>
<dbReference type="OrthoDB" id="297496at2759"/>
<dbReference type="GO" id="GO:0005886">
    <property type="term" value="C:plasma membrane"/>
    <property type="evidence" value="ECO:0007669"/>
    <property type="project" value="TreeGrafter"/>
</dbReference>
<keyword evidence="4 10" id="KW-1133">Transmembrane helix</keyword>
<evidence type="ECO:0000313" key="14">
    <source>
        <dbReference type="Proteomes" id="UP000663829"/>
    </source>
</evidence>
<keyword evidence="7 8" id="KW-0407">Ion channel</keyword>
<gene>
    <name evidence="12" type="ORF">GPM918_LOCUS1164</name>
    <name evidence="13" type="ORF">SRO942_LOCUS1164</name>
</gene>
<evidence type="ECO:0000313" key="13">
    <source>
        <dbReference type="EMBL" id="CAF3537386.1"/>
    </source>
</evidence>
<keyword evidence="2 8" id="KW-0813">Transport</keyword>
<dbReference type="EMBL" id="CAJOBC010000104">
    <property type="protein sequence ID" value="CAF3537386.1"/>
    <property type="molecule type" value="Genomic_DNA"/>
</dbReference>
<dbReference type="Gene3D" id="1.10.287.70">
    <property type="match status" value="1"/>
</dbReference>
<feature type="transmembrane region" description="Helical" evidence="10">
    <location>
        <begin position="400"/>
        <end position="421"/>
    </location>
</feature>
<evidence type="ECO:0000256" key="9">
    <source>
        <dbReference type="SAM" id="MobiDB-lite"/>
    </source>
</evidence>
<sequence>MSLSESYNFSRYVGNVMLKRRRDEAQRRDLQREIHPTNVHLERMERCKNCCKSVTTFIFSRVGLCLLIVAYAFGGGMLFQFIEASHEEKEIVSAQKRLNTTVEKLFNRSIESAVLFHSNWSLMARQILEEYQIELVHVVKRGYQGERQPDDNKQWNFPGAILYAITVITTIGYGHITCKTNVGKVATILYAIFGIPLMLLCLANIGSTMADAFRFSYCNVCCSYCNMVKKKRNIRALQSVELSHSPTSGLNSGLYPTKTNNIIPNISTPKINKNVMATNRKRHSLSHYHRDGDVSSDDQTTSTHIDLQQPGTTVTTSSPQNVVEIVDSLSVDYRKVTIPISITLSLLSSYLILGALLFSKWENWEFLDGAYFCFVTLATIGLGDLVPGKSIKSTQVEGKLVICALYVLLGLSLMAMCFNLMQEEVRAKFRRLGNKLGIIDDPNFW</sequence>
<dbReference type="GO" id="GO:0015271">
    <property type="term" value="F:outward rectifier potassium channel activity"/>
    <property type="evidence" value="ECO:0007669"/>
    <property type="project" value="TreeGrafter"/>
</dbReference>
<dbReference type="Pfam" id="PF07885">
    <property type="entry name" value="Ion_trans_2"/>
    <property type="match status" value="2"/>
</dbReference>
<evidence type="ECO:0000256" key="5">
    <source>
        <dbReference type="ARBA" id="ARBA00023065"/>
    </source>
</evidence>
<dbReference type="PRINTS" id="PR01333">
    <property type="entry name" value="2POREKCHANEL"/>
</dbReference>
<dbReference type="PANTHER" id="PTHR11003">
    <property type="entry name" value="POTASSIUM CHANNEL, SUBFAMILY K"/>
    <property type="match status" value="1"/>
</dbReference>
<dbReference type="SUPFAM" id="SSF81324">
    <property type="entry name" value="Voltage-gated potassium channels"/>
    <property type="match status" value="2"/>
</dbReference>
<comment type="similarity">
    <text evidence="8">Belongs to the two pore domain potassium channel (TC 1.A.1.8) family.</text>
</comment>
<feature type="domain" description="Potassium channel" evidence="11">
    <location>
        <begin position="346"/>
        <end position="425"/>
    </location>
</feature>
<comment type="caution">
    <text evidence="12">The sequence shown here is derived from an EMBL/GenBank/DDBJ whole genome shotgun (WGS) entry which is preliminary data.</text>
</comment>
<evidence type="ECO:0000313" key="12">
    <source>
        <dbReference type="EMBL" id="CAF0756934.1"/>
    </source>
</evidence>
<evidence type="ECO:0000256" key="1">
    <source>
        <dbReference type="ARBA" id="ARBA00004141"/>
    </source>
</evidence>
<evidence type="ECO:0000256" key="4">
    <source>
        <dbReference type="ARBA" id="ARBA00022989"/>
    </source>
</evidence>
<feature type="domain" description="Potassium channel" evidence="11">
    <location>
        <begin position="153"/>
        <end position="209"/>
    </location>
</feature>
<dbReference type="GO" id="GO:0030322">
    <property type="term" value="P:stabilization of membrane potential"/>
    <property type="evidence" value="ECO:0007669"/>
    <property type="project" value="TreeGrafter"/>
</dbReference>
<dbReference type="GO" id="GO:0022841">
    <property type="term" value="F:potassium ion leak channel activity"/>
    <property type="evidence" value="ECO:0007669"/>
    <property type="project" value="TreeGrafter"/>
</dbReference>
<feature type="region of interest" description="Disordered" evidence="9">
    <location>
        <begin position="287"/>
        <end position="315"/>
    </location>
</feature>
<feature type="transmembrane region" description="Helical" evidence="10">
    <location>
        <begin position="157"/>
        <end position="176"/>
    </location>
</feature>
<evidence type="ECO:0000259" key="11">
    <source>
        <dbReference type="Pfam" id="PF07885"/>
    </source>
</evidence>
<keyword evidence="5 8" id="KW-0406">Ion transport</keyword>
<dbReference type="Proteomes" id="UP000663829">
    <property type="component" value="Unassembled WGS sequence"/>
</dbReference>
<feature type="transmembrane region" description="Helical" evidence="10">
    <location>
        <begin position="336"/>
        <end position="357"/>
    </location>
</feature>
<dbReference type="InterPro" id="IPR013099">
    <property type="entry name" value="K_chnl_dom"/>
</dbReference>
<dbReference type="AlphaFoldDB" id="A0A813Q0F3"/>
<evidence type="ECO:0000256" key="6">
    <source>
        <dbReference type="ARBA" id="ARBA00023136"/>
    </source>
</evidence>
<evidence type="ECO:0000256" key="3">
    <source>
        <dbReference type="ARBA" id="ARBA00022692"/>
    </source>
</evidence>
<feature type="transmembrane region" description="Helical" evidence="10">
    <location>
        <begin position="369"/>
        <end position="388"/>
    </location>
</feature>
<dbReference type="EMBL" id="CAJNOQ010000104">
    <property type="protein sequence ID" value="CAF0756934.1"/>
    <property type="molecule type" value="Genomic_DNA"/>
</dbReference>
<accession>A0A813Q0F3</accession>
<feature type="transmembrane region" description="Helical" evidence="10">
    <location>
        <begin position="188"/>
        <end position="206"/>
    </location>
</feature>
<keyword evidence="14" id="KW-1185">Reference proteome</keyword>
<evidence type="ECO:0000256" key="7">
    <source>
        <dbReference type="ARBA" id="ARBA00023303"/>
    </source>
</evidence>
<dbReference type="Proteomes" id="UP000681722">
    <property type="component" value="Unassembled WGS sequence"/>
</dbReference>
<evidence type="ECO:0000256" key="2">
    <source>
        <dbReference type="ARBA" id="ARBA00022448"/>
    </source>
</evidence>
<protein>
    <recommendedName>
        <fullName evidence="11">Potassium channel domain-containing protein</fullName>
    </recommendedName>
</protein>
<name>A0A813Q0F3_9BILA</name>
<evidence type="ECO:0000256" key="8">
    <source>
        <dbReference type="RuleBase" id="RU003857"/>
    </source>
</evidence>
<keyword evidence="3 8" id="KW-0812">Transmembrane</keyword>
<feature type="compositionally biased region" description="Polar residues" evidence="9">
    <location>
        <begin position="297"/>
        <end position="315"/>
    </location>
</feature>
<comment type="subcellular location">
    <subcellularLocation>
        <location evidence="1">Membrane</location>
        <topology evidence="1">Multi-pass membrane protein</topology>
    </subcellularLocation>
</comment>